<dbReference type="OrthoDB" id="10453567at2759"/>
<dbReference type="GeneID" id="9682091"/>
<feature type="transmembrane region" description="Helical" evidence="2">
    <location>
        <begin position="24"/>
        <end position="43"/>
    </location>
</feature>
<dbReference type="RefSeq" id="XP_003056640.1">
    <property type="nucleotide sequence ID" value="XM_003056594.1"/>
</dbReference>
<dbReference type="EMBL" id="GG663737">
    <property type="protein sequence ID" value="EEH58285.1"/>
    <property type="molecule type" value="Genomic_DNA"/>
</dbReference>
<feature type="transmembrane region" description="Helical" evidence="2">
    <location>
        <begin position="218"/>
        <end position="239"/>
    </location>
</feature>
<evidence type="ECO:0000313" key="3">
    <source>
        <dbReference type="EMBL" id="EEH58285.1"/>
    </source>
</evidence>
<reference evidence="3 4" key="1">
    <citation type="journal article" date="2009" name="Science">
        <title>Green evolution and dynamic adaptations revealed by genomes of the marine picoeukaryotes Micromonas.</title>
        <authorList>
            <person name="Worden A.Z."/>
            <person name="Lee J.H."/>
            <person name="Mock T."/>
            <person name="Rouze P."/>
            <person name="Simmons M.P."/>
            <person name="Aerts A.L."/>
            <person name="Allen A.E."/>
            <person name="Cuvelier M.L."/>
            <person name="Derelle E."/>
            <person name="Everett M.V."/>
            <person name="Foulon E."/>
            <person name="Grimwood J."/>
            <person name="Gundlach H."/>
            <person name="Henrissat B."/>
            <person name="Napoli C."/>
            <person name="McDonald S.M."/>
            <person name="Parker M.S."/>
            <person name="Rombauts S."/>
            <person name="Salamov A."/>
            <person name="Von Dassow P."/>
            <person name="Badger J.H."/>
            <person name="Coutinho P.M."/>
            <person name="Demir E."/>
            <person name="Dubchak I."/>
            <person name="Gentemann C."/>
            <person name="Eikrem W."/>
            <person name="Gready J.E."/>
            <person name="John U."/>
            <person name="Lanier W."/>
            <person name="Lindquist E.A."/>
            <person name="Lucas S."/>
            <person name="Mayer K.F."/>
            <person name="Moreau H."/>
            <person name="Not F."/>
            <person name="Otillar R."/>
            <person name="Panaud O."/>
            <person name="Pangilinan J."/>
            <person name="Paulsen I."/>
            <person name="Piegu B."/>
            <person name="Poliakov A."/>
            <person name="Robbens S."/>
            <person name="Schmutz J."/>
            <person name="Toulza E."/>
            <person name="Wyss T."/>
            <person name="Zelensky A."/>
            <person name="Zhou K."/>
            <person name="Armbrust E.V."/>
            <person name="Bhattacharya D."/>
            <person name="Goodenough U.W."/>
            <person name="Van de Peer Y."/>
            <person name="Grigoriev I.V."/>
        </authorList>
    </citation>
    <scope>NUCLEOTIDE SEQUENCE [LARGE SCALE GENOMIC DNA]</scope>
    <source>
        <strain evidence="3 4">CCMP1545</strain>
    </source>
</reference>
<evidence type="ECO:0000256" key="1">
    <source>
        <dbReference type="SAM" id="MobiDB-lite"/>
    </source>
</evidence>
<keyword evidence="2" id="KW-1133">Transmembrane helix</keyword>
<keyword evidence="2" id="KW-0472">Membrane</keyword>
<accession>C1MNF1</accession>
<sequence length="255" mass="27400">MAVSAGLRVARVCLKSFATYPVAWIWHLYALVCLPITVTLALARTLGGVKGEGVDDVLGSFIHSRAPGDDDRKLLIGLREKHNVAVAAMKDQLGDSESRYKAVYEKLRESERMRQKLQLRLTTAQEALAAARGKTNQINGRGGAPESPSTPRGDGGWDDVSNGGGNGGDTAPLYFTTLLCVGALLYFYDVPDVPAFDRKLAMLAPGAWMSVIGLKHPALNKILILGNLVFFGYLTHIIVAHRREGSPGVSSSALV</sequence>
<proteinExistence type="predicted"/>
<feature type="region of interest" description="Disordered" evidence="1">
    <location>
        <begin position="132"/>
        <end position="163"/>
    </location>
</feature>
<dbReference type="KEGG" id="mpp:MICPUCDRAFT_55872"/>
<feature type="transmembrane region" description="Helical" evidence="2">
    <location>
        <begin position="171"/>
        <end position="188"/>
    </location>
</feature>
<protein>
    <submittedName>
        <fullName evidence="3">Predicted protein</fullName>
    </submittedName>
</protein>
<evidence type="ECO:0000256" key="2">
    <source>
        <dbReference type="SAM" id="Phobius"/>
    </source>
</evidence>
<evidence type="ECO:0000313" key="4">
    <source>
        <dbReference type="Proteomes" id="UP000001876"/>
    </source>
</evidence>
<dbReference type="AlphaFoldDB" id="C1MNF1"/>
<gene>
    <name evidence="3" type="ORF">MICPUCDRAFT_55872</name>
</gene>
<keyword evidence="4" id="KW-1185">Reference proteome</keyword>
<dbReference type="Proteomes" id="UP000001876">
    <property type="component" value="Unassembled WGS sequence"/>
</dbReference>
<organism evidence="4">
    <name type="scientific">Micromonas pusilla (strain CCMP1545)</name>
    <name type="common">Picoplanktonic green alga</name>
    <dbReference type="NCBI Taxonomy" id="564608"/>
    <lineage>
        <taxon>Eukaryota</taxon>
        <taxon>Viridiplantae</taxon>
        <taxon>Chlorophyta</taxon>
        <taxon>Mamiellophyceae</taxon>
        <taxon>Mamiellales</taxon>
        <taxon>Mamiellaceae</taxon>
        <taxon>Micromonas</taxon>
    </lineage>
</organism>
<keyword evidence="2" id="KW-0812">Transmembrane</keyword>
<name>C1MNF1_MICPC</name>